<dbReference type="Proteomes" id="UP000035067">
    <property type="component" value="Unassembled WGS sequence"/>
</dbReference>
<dbReference type="PATRIC" id="fig|1604020.3.peg.2057"/>
<evidence type="ECO:0000313" key="1">
    <source>
        <dbReference type="EMBL" id="KKZ12928.1"/>
    </source>
</evidence>
<sequence>MIKFFNQRIDVNYICMTRQMMIKHIHQLQKRSFEDLGIQDPEQSGEGIVTGNTMLQLEEGVQKVPMDLTEIFHIHTCSMPTNHCDDGQSERFGKVVLGRIAPTGVLQFLKNLNNPRSHGVSS</sequence>
<comment type="caution">
    <text evidence="1">The sequence shown here is derived from an EMBL/GenBank/DDBJ whole genome shotgun (WGS) entry which is preliminary data.</text>
</comment>
<accession>A0A0G2IWT9</accession>
<evidence type="ECO:0000313" key="2">
    <source>
        <dbReference type="Proteomes" id="UP000035067"/>
    </source>
</evidence>
<protein>
    <submittedName>
        <fullName evidence="1">Uncharacterized protein</fullName>
    </submittedName>
</protein>
<dbReference type="AlphaFoldDB" id="A0A0G2IWT9"/>
<gene>
    <name evidence="1" type="ORF">TE42_02330</name>
</gene>
<proteinExistence type="predicted"/>
<reference evidence="1 2" key="1">
    <citation type="submission" date="2015-01" db="EMBL/GenBank/DDBJ databases">
        <title>Lifestyle Evolution in Cyanobacterial Symbionts of Sponges.</title>
        <authorList>
            <person name="Burgsdorf I."/>
            <person name="Slaby B.M."/>
            <person name="Handley K.M."/>
            <person name="Haber M."/>
            <person name="Blom J."/>
            <person name="Marshall C.W."/>
            <person name="Gilbert J.A."/>
            <person name="Hentschel U."/>
            <person name="Steindler L."/>
        </authorList>
    </citation>
    <scope>NUCLEOTIDE SEQUENCE [LARGE SCALE GENOMIC DNA]</scope>
    <source>
        <strain evidence="1">SP3</strain>
    </source>
</reference>
<dbReference type="EMBL" id="JXQG01000008">
    <property type="protein sequence ID" value="KKZ12928.1"/>
    <property type="molecule type" value="Genomic_DNA"/>
</dbReference>
<organism evidence="1 2">
    <name type="scientific">Candidatus Synechococcus spongiarum SP3</name>
    <dbReference type="NCBI Taxonomy" id="1604020"/>
    <lineage>
        <taxon>Bacteria</taxon>
        <taxon>Bacillati</taxon>
        <taxon>Cyanobacteriota</taxon>
        <taxon>Cyanophyceae</taxon>
        <taxon>Synechococcales</taxon>
        <taxon>Synechococcaceae</taxon>
        <taxon>Synechococcus</taxon>
    </lineage>
</organism>
<name>A0A0G2IWT9_9SYNE</name>